<dbReference type="InterPro" id="IPR056589">
    <property type="entry name" value="WH_Egal-1"/>
</dbReference>
<proteinExistence type="predicted"/>
<dbReference type="Gene3D" id="2.40.50.140">
    <property type="entry name" value="Nucleic acid-binding proteins"/>
    <property type="match status" value="1"/>
</dbReference>
<evidence type="ECO:0000313" key="3">
    <source>
        <dbReference type="EMBL" id="KAH9362480.1"/>
    </source>
</evidence>
<feature type="domain" description="Egal-1 winged helix" evidence="2">
    <location>
        <begin position="11"/>
        <end position="74"/>
    </location>
</feature>
<evidence type="ECO:0000256" key="1">
    <source>
        <dbReference type="SAM" id="MobiDB-lite"/>
    </source>
</evidence>
<name>A0A9J6FJ94_HAELO</name>
<dbReference type="Proteomes" id="UP000821853">
    <property type="component" value="Chromosome 1"/>
</dbReference>
<dbReference type="OrthoDB" id="6502142at2759"/>
<keyword evidence="4" id="KW-1185">Reference proteome</keyword>
<organism evidence="3 4">
    <name type="scientific">Haemaphysalis longicornis</name>
    <name type="common">Bush tick</name>
    <dbReference type="NCBI Taxonomy" id="44386"/>
    <lineage>
        <taxon>Eukaryota</taxon>
        <taxon>Metazoa</taxon>
        <taxon>Ecdysozoa</taxon>
        <taxon>Arthropoda</taxon>
        <taxon>Chelicerata</taxon>
        <taxon>Arachnida</taxon>
        <taxon>Acari</taxon>
        <taxon>Parasitiformes</taxon>
        <taxon>Ixodida</taxon>
        <taxon>Ixodoidea</taxon>
        <taxon>Ixodidae</taxon>
        <taxon>Haemaphysalinae</taxon>
        <taxon>Haemaphysalis</taxon>
    </lineage>
</organism>
<evidence type="ECO:0000259" key="2">
    <source>
        <dbReference type="Pfam" id="PF23713"/>
    </source>
</evidence>
<dbReference type="VEuPathDB" id="VectorBase:HLOH_043300"/>
<dbReference type="InterPro" id="IPR012340">
    <property type="entry name" value="NA-bd_OB-fold"/>
</dbReference>
<accession>A0A9J6FJ94</accession>
<feature type="region of interest" description="Disordered" evidence="1">
    <location>
        <begin position="637"/>
        <end position="661"/>
    </location>
</feature>
<dbReference type="Pfam" id="PF23713">
    <property type="entry name" value="WHD_Egal"/>
    <property type="match status" value="1"/>
</dbReference>
<reference evidence="3 4" key="1">
    <citation type="journal article" date="2020" name="Cell">
        <title>Large-Scale Comparative Analyses of Tick Genomes Elucidate Their Genetic Diversity and Vector Capacities.</title>
        <authorList>
            <consortium name="Tick Genome and Microbiome Consortium (TIGMIC)"/>
            <person name="Jia N."/>
            <person name="Wang J."/>
            <person name="Shi W."/>
            <person name="Du L."/>
            <person name="Sun Y."/>
            <person name="Zhan W."/>
            <person name="Jiang J.F."/>
            <person name="Wang Q."/>
            <person name="Zhang B."/>
            <person name="Ji P."/>
            <person name="Bell-Sakyi L."/>
            <person name="Cui X.M."/>
            <person name="Yuan T.T."/>
            <person name="Jiang B.G."/>
            <person name="Yang W.F."/>
            <person name="Lam T.T."/>
            <person name="Chang Q.C."/>
            <person name="Ding S.J."/>
            <person name="Wang X.J."/>
            <person name="Zhu J.G."/>
            <person name="Ruan X.D."/>
            <person name="Zhao L."/>
            <person name="Wei J.T."/>
            <person name="Ye R.Z."/>
            <person name="Que T.C."/>
            <person name="Du C.H."/>
            <person name="Zhou Y.H."/>
            <person name="Cheng J.X."/>
            <person name="Dai P.F."/>
            <person name="Guo W.B."/>
            <person name="Han X.H."/>
            <person name="Huang E.J."/>
            <person name="Li L.F."/>
            <person name="Wei W."/>
            <person name="Gao Y.C."/>
            <person name="Liu J.Z."/>
            <person name="Shao H.Z."/>
            <person name="Wang X."/>
            <person name="Wang C.C."/>
            <person name="Yang T.C."/>
            <person name="Huo Q.B."/>
            <person name="Li W."/>
            <person name="Chen H.Y."/>
            <person name="Chen S.E."/>
            <person name="Zhou L.G."/>
            <person name="Ni X.B."/>
            <person name="Tian J.H."/>
            <person name="Sheng Y."/>
            <person name="Liu T."/>
            <person name="Pan Y.S."/>
            <person name="Xia L.Y."/>
            <person name="Li J."/>
            <person name="Zhao F."/>
            <person name="Cao W.C."/>
        </authorList>
    </citation>
    <scope>NUCLEOTIDE SEQUENCE [LARGE SCALE GENOMIC DNA]</scope>
    <source>
        <strain evidence="3">HaeL-2018</strain>
    </source>
</reference>
<gene>
    <name evidence="3" type="ORF">HPB48_015606</name>
</gene>
<comment type="caution">
    <text evidence="3">The sequence shown here is derived from an EMBL/GenBank/DDBJ whole genome shotgun (WGS) entry which is preliminary data.</text>
</comment>
<protein>
    <recommendedName>
        <fullName evidence="2">Egal-1 winged helix domain-containing protein</fullName>
    </recommendedName>
</protein>
<sequence>MFKRISHSSDAVAKFLKQQVQLNQGISLQNLMGHLSQLSPELRTKYGSSVKSLRVFLQQYPSMFVISNGTNVSVLTESRQTTSLPNGSVQSSITSTSDLGTNERDVTCLADVTGTIYRLFSLYGFIRTEYPVRTSVYFDVKSFEDAKHKSLPSSGLRVGECVNFDAKLGPKHCTASFRATRVTRSSMSKPSSSPGLPLSSANDIAGGDCDTVTKLVNQQGVIETVKSKYGFIKFGLNMKERAFFHAKNVEMSLSKSTRNLPDVLTIEDDVRFNAMLSKKPTDKVKWEATAVYLCRHSDSNGAADFENDPGNEIFMSDDGSDSQDLPVTPDPCESRKTYFNGSAGCATWDATSAKADSCNTIVKKERNAMLLSSGGECRQKLSGERGFLYPITESSGIVKFGSGRGLMACAAVDVTYRDQGLIDNFLWEVADGQEVSFDAMQADDNTWVATLVWIGQRPTKPLVADRKVVFNRKTNKGWCAQKQFEKTEQSPSVTAGGKDTLQNVDTGSQSNQPLIAVYKDVKGIIAQVMECIGICEVQEFAVSRKIEFTSECFYKDGTMFLGYLNEVLCEGDTVFLDYMVGVNGAKEEACCGLIWQGRRPEGVRQTSHLEFGQGLQITTQGGENSLGFKVFKTEIKQADDETSRGPSRVPSDTGLQEDTVPSTGIRWSGSVSVAGLLATPSAETSIATYMRSPRPHDGIPTRRSSPEVPIVSAAVYDEVLLRAAKTVAAEFIAEEKRRVVLHDVGVLTVDEDALPSQYSGPDGLSPAIVSTSTQTVSTGGVNSERLFIT</sequence>
<evidence type="ECO:0000313" key="4">
    <source>
        <dbReference type="Proteomes" id="UP000821853"/>
    </source>
</evidence>
<dbReference type="EMBL" id="JABSTR010000001">
    <property type="protein sequence ID" value="KAH9362480.1"/>
    <property type="molecule type" value="Genomic_DNA"/>
</dbReference>
<dbReference type="AlphaFoldDB" id="A0A9J6FJ94"/>